<evidence type="ECO:0000313" key="2">
    <source>
        <dbReference type="EMBL" id="MEF2154709.1"/>
    </source>
</evidence>
<evidence type="ECO:0000256" key="1">
    <source>
        <dbReference type="SAM" id="Phobius"/>
    </source>
</evidence>
<evidence type="ECO:0000313" key="3">
    <source>
        <dbReference type="Proteomes" id="UP001356170"/>
    </source>
</evidence>
<keyword evidence="1" id="KW-1133">Transmembrane helix</keyword>
<keyword evidence="1" id="KW-0812">Transmembrane</keyword>
<name>A0ABU7UVU0_9GAMM</name>
<organism evidence="2 3">
    <name type="scientific">Aquilutibacter rugosus</name>
    <dbReference type="NCBI Taxonomy" id="3115820"/>
    <lineage>
        <taxon>Bacteria</taxon>
        <taxon>Pseudomonadati</taxon>
        <taxon>Pseudomonadota</taxon>
        <taxon>Gammaproteobacteria</taxon>
        <taxon>Lysobacterales</taxon>
        <taxon>Lysobacteraceae</taxon>
        <taxon>Aquilutibacter</taxon>
    </lineage>
</organism>
<proteinExistence type="predicted"/>
<protein>
    <submittedName>
        <fullName evidence="2">Uncharacterized protein</fullName>
    </submittedName>
</protein>
<accession>A0ABU7UVU0</accession>
<dbReference type="EMBL" id="JAZHBO010000001">
    <property type="protein sequence ID" value="MEF2154709.1"/>
    <property type="molecule type" value="Genomic_DNA"/>
</dbReference>
<keyword evidence="3" id="KW-1185">Reference proteome</keyword>
<dbReference type="RefSeq" id="WP_331689521.1">
    <property type="nucleotide sequence ID" value="NZ_JAZHBN010000004.1"/>
</dbReference>
<gene>
    <name evidence="2" type="ORF">V3390_00415</name>
</gene>
<keyword evidence="1" id="KW-0472">Membrane</keyword>
<sequence length="128" mass="13912">MNNDTVIRQLFDTAHQQVSLNTRYRLEQIRHSTLRQDAASTAAAPKRPLRLLFGAGAVAMALFAAALILPNYKMAARQAAAPVAQVTTDPVSRQGADVLNVDDSTTWDEDPAFYAWLSSPEATALAQN</sequence>
<dbReference type="Proteomes" id="UP001356170">
    <property type="component" value="Unassembled WGS sequence"/>
</dbReference>
<feature type="transmembrane region" description="Helical" evidence="1">
    <location>
        <begin position="51"/>
        <end position="69"/>
    </location>
</feature>
<reference evidence="2 3" key="1">
    <citation type="submission" date="2024-01" db="EMBL/GenBank/DDBJ databases">
        <title>Novel species of the genus Luteimonas isolated from rivers.</title>
        <authorList>
            <person name="Lu H."/>
        </authorList>
    </citation>
    <scope>NUCLEOTIDE SEQUENCE [LARGE SCALE GENOMIC DNA]</scope>
    <source>
        <strain evidence="2 3">FXH3W</strain>
    </source>
</reference>
<comment type="caution">
    <text evidence="2">The sequence shown here is derived from an EMBL/GenBank/DDBJ whole genome shotgun (WGS) entry which is preliminary data.</text>
</comment>